<sequence>MGALEYRFASHFSRRVHERSPEIEGRDDALALAVTDLVTGDDSVGFVVRVAVGLEAERYHSYKFLSQALVVTVEEPDTRRAACFRLIDPYMPYLEEGSPNYRPKPGPHKPSIVFSVGFVNAPVQVRCRPRAPADGPAWGGLWVQATLQSLRSNRILVHNR</sequence>
<protein>
    <submittedName>
        <fullName evidence="1">Uncharacterized protein</fullName>
    </submittedName>
</protein>
<dbReference type="RefSeq" id="WP_106392016.1">
    <property type="nucleotide sequence ID" value="NZ_PVNK01000127.1"/>
</dbReference>
<dbReference type="EMBL" id="PVNK01000127">
    <property type="protein sequence ID" value="PRQ02162.1"/>
    <property type="molecule type" value="Genomic_DNA"/>
</dbReference>
<evidence type="ECO:0000313" key="1">
    <source>
        <dbReference type="EMBL" id="PRQ02162.1"/>
    </source>
</evidence>
<organism evidence="1 2">
    <name type="scientific">Enhygromyxa salina</name>
    <dbReference type="NCBI Taxonomy" id="215803"/>
    <lineage>
        <taxon>Bacteria</taxon>
        <taxon>Pseudomonadati</taxon>
        <taxon>Myxococcota</taxon>
        <taxon>Polyangia</taxon>
        <taxon>Nannocystales</taxon>
        <taxon>Nannocystaceae</taxon>
        <taxon>Enhygromyxa</taxon>
    </lineage>
</organism>
<evidence type="ECO:0000313" key="2">
    <source>
        <dbReference type="Proteomes" id="UP000237968"/>
    </source>
</evidence>
<dbReference type="AlphaFoldDB" id="A0A2S9YAS8"/>
<gene>
    <name evidence="1" type="ORF">ENSA5_26210</name>
</gene>
<dbReference type="Proteomes" id="UP000237968">
    <property type="component" value="Unassembled WGS sequence"/>
</dbReference>
<name>A0A2S9YAS8_9BACT</name>
<proteinExistence type="predicted"/>
<reference evidence="1 2" key="1">
    <citation type="submission" date="2018-03" db="EMBL/GenBank/DDBJ databases">
        <title>Draft Genome Sequences of the Obligatory Marine Myxobacteria Enhygromyxa salina SWB005.</title>
        <authorList>
            <person name="Poehlein A."/>
            <person name="Moghaddam J.A."/>
            <person name="Harms H."/>
            <person name="Alanjari M."/>
            <person name="Koenig G.M."/>
            <person name="Daniel R."/>
            <person name="Schaeberle T.F."/>
        </authorList>
    </citation>
    <scope>NUCLEOTIDE SEQUENCE [LARGE SCALE GENOMIC DNA]</scope>
    <source>
        <strain evidence="1 2">SWB005</strain>
    </source>
</reference>
<keyword evidence="2" id="KW-1185">Reference proteome</keyword>
<comment type="caution">
    <text evidence="1">The sequence shown here is derived from an EMBL/GenBank/DDBJ whole genome shotgun (WGS) entry which is preliminary data.</text>
</comment>
<accession>A0A2S9YAS8</accession>